<dbReference type="EMBL" id="ACGS02000044">
    <property type="protein sequence ID" value="EFZ34260.1"/>
    <property type="molecule type" value="Genomic_DNA"/>
</dbReference>
<sequence>MVIHNDREVLGLGKEFDDSLIEINKRYQDLFYSSEVQNKLKKQKYSGYIHDGNYKQILEDILFKLFVRIPSSLHGNINECHPKKAEKVDGRIAVYSCVVGKYDRIIEPVYVQPGVDYLMFTDLDLPKNTAWKKIDITKFDDYKSLTPIQMNRKIKMLPHKYLCDYDYSLYVDGLIEIVGAISPMIEEMGDYGFGVHFHNQRDCIYDEAVMIKYAKKANMSEVKVQLDNYREEGFPSHFGLYENTILIRKHHDMSVCKLMESWWDEYLKYPTRDQLSLPYVIWKTNFPKESIYIMGDNINRNPRFNRGLKHEGQK</sequence>
<dbReference type="PANTHER" id="PTHR12956">
    <property type="entry name" value="ALKALINE CERAMIDASE-RELATED"/>
    <property type="match status" value="1"/>
</dbReference>
<evidence type="ECO:0000259" key="1">
    <source>
        <dbReference type="Pfam" id="PF04765"/>
    </source>
</evidence>
<comment type="caution">
    <text evidence="2">The sequence shown here is derived from an EMBL/GenBank/DDBJ whole genome shotgun (WGS) entry which is preliminary data.</text>
</comment>
<dbReference type="HOGENOM" id="CLU_075771_0_0_9"/>
<dbReference type="Pfam" id="PF04765">
    <property type="entry name" value="TOD1_MUCI70"/>
    <property type="match status" value="1"/>
</dbReference>
<reference evidence="2 3" key="1">
    <citation type="submission" date="2011-01" db="EMBL/GenBank/DDBJ databases">
        <authorList>
            <person name="Muzny D."/>
            <person name="Qin X."/>
            <person name="Buhay C."/>
            <person name="Dugan-Rocha S."/>
            <person name="Ding Y."/>
            <person name="Chen G."/>
            <person name="Hawes A."/>
            <person name="Holder M."/>
            <person name="Jhangiani S."/>
            <person name="Johnson A."/>
            <person name="Khan Z."/>
            <person name="Li Z."/>
            <person name="Liu W."/>
            <person name="Liu X."/>
            <person name="Perez L."/>
            <person name="Shen H."/>
            <person name="Wang Q."/>
            <person name="Watt J."/>
            <person name="Xi L."/>
            <person name="Xin Y."/>
            <person name="Zhou J."/>
            <person name="Deng J."/>
            <person name="Jiang H."/>
            <person name="Liu Y."/>
            <person name="Qu J."/>
            <person name="Song X.-Z."/>
            <person name="Zhang L."/>
            <person name="Villasana D."/>
            <person name="Johnson A."/>
            <person name="Liu J."/>
            <person name="Liyanage D."/>
            <person name="Lorensuhewa L."/>
            <person name="Robinson T."/>
            <person name="Song A."/>
            <person name="Song B.-B."/>
            <person name="Dinh H."/>
            <person name="Thornton R."/>
            <person name="Coyle M."/>
            <person name="Francisco L."/>
            <person name="Jackson L."/>
            <person name="Javaid M."/>
            <person name="Korchina V."/>
            <person name="Kovar C."/>
            <person name="Mata R."/>
            <person name="Mathew T."/>
            <person name="Ngo R."/>
            <person name="Nguyen L."/>
            <person name="Nguyen N."/>
            <person name="Okwuonu G."/>
            <person name="Ongeri F."/>
            <person name="Pham C."/>
            <person name="Simmons D."/>
            <person name="Wilczek-Boney K."/>
            <person name="Hale W."/>
            <person name="Jakkamsetti A."/>
            <person name="Pham P."/>
            <person name="Ruth R."/>
            <person name="San Lucas F."/>
            <person name="Warren J."/>
            <person name="Zhang J."/>
            <person name="Zhao Z."/>
            <person name="Zhou C."/>
            <person name="Zhu D."/>
            <person name="Lee S."/>
            <person name="Bess C."/>
            <person name="Blankenburg K."/>
            <person name="Forbes L."/>
            <person name="Fu Q."/>
            <person name="Gubbala S."/>
            <person name="Hirani K."/>
            <person name="Jayaseelan J.C."/>
            <person name="Lara F."/>
            <person name="Munidasa M."/>
            <person name="Palculict T."/>
            <person name="Patil S."/>
            <person name="Pu L.-L."/>
            <person name="Saada N."/>
            <person name="Tang L."/>
            <person name="Weissenberger G."/>
            <person name="Zhu Y."/>
            <person name="Hemphill L."/>
            <person name="Shang Y."/>
            <person name="Youmans B."/>
            <person name="Ayvaz T."/>
            <person name="Ross M."/>
            <person name="Santibanez J."/>
            <person name="Aqrawi P."/>
            <person name="Gross S."/>
            <person name="Joshi V."/>
            <person name="Fowler G."/>
            <person name="Nazareth L."/>
            <person name="Reid J."/>
            <person name="Worley K."/>
            <person name="Petrosino J."/>
            <person name="Highlander S."/>
            <person name="Gibbs R."/>
        </authorList>
    </citation>
    <scope>NUCLEOTIDE SEQUENCE [LARGE SCALE GENOMIC DNA]</scope>
    <source>
        <strain evidence="2 3">ATCC 25644</strain>
    </source>
</reference>
<proteinExistence type="predicted"/>
<accession>E7FRX8</accession>
<name>E7FRX8_9LACO</name>
<feature type="domain" description="TOD1/MUCI70 glycosyltransferase-like" evidence="1">
    <location>
        <begin position="91"/>
        <end position="290"/>
    </location>
</feature>
<gene>
    <name evidence="2" type="ORF">HMPREF0542_11655</name>
</gene>
<dbReference type="Proteomes" id="UP000004099">
    <property type="component" value="Unassembled WGS sequence"/>
</dbReference>
<evidence type="ECO:0000313" key="2">
    <source>
        <dbReference type="EMBL" id="EFZ34260.1"/>
    </source>
</evidence>
<organism evidence="2 3">
    <name type="scientific">Ligilactobacillus ruminis ATCC 25644</name>
    <dbReference type="NCBI Taxonomy" id="525362"/>
    <lineage>
        <taxon>Bacteria</taxon>
        <taxon>Bacillati</taxon>
        <taxon>Bacillota</taxon>
        <taxon>Bacilli</taxon>
        <taxon>Lactobacillales</taxon>
        <taxon>Lactobacillaceae</taxon>
        <taxon>Ligilactobacillus</taxon>
    </lineage>
</organism>
<dbReference type="InterPro" id="IPR048354">
    <property type="entry name" value="TOD1_MUCI70_glycTrfase_dom"/>
</dbReference>
<evidence type="ECO:0000313" key="3">
    <source>
        <dbReference type="Proteomes" id="UP000004099"/>
    </source>
</evidence>
<dbReference type="InterPro" id="IPR006852">
    <property type="entry name" value="TOD1_MUCI70"/>
</dbReference>
<protein>
    <recommendedName>
        <fullName evidence="1">TOD1/MUCI70 glycosyltransferase-like domain-containing protein</fullName>
    </recommendedName>
</protein>
<dbReference type="PANTHER" id="PTHR12956:SF17">
    <property type="entry name" value="OS01G0749100 PROTEIN"/>
    <property type="match status" value="1"/>
</dbReference>
<dbReference type="AlphaFoldDB" id="E7FRX8"/>